<dbReference type="CDD" id="cd00371">
    <property type="entry name" value="HMA"/>
    <property type="match status" value="1"/>
</dbReference>
<proteinExistence type="predicted"/>
<evidence type="ECO:0008006" key="3">
    <source>
        <dbReference type="Google" id="ProtNLM"/>
    </source>
</evidence>
<keyword evidence="2" id="KW-1185">Reference proteome</keyword>
<dbReference type="Proteomes" id="UP000318081">
    <property type="component" value="Chromosome"/>
</dbReference>
<gene>
    <name evidence="1" type="ORF">TBK1r_31780</name>
</gene>
<evidence type="ECO:0000313" key="2">
    <source>
        <dbReference type="Proteomes" id="UP000318081"/>
    </source>
</evidence>
<evidence type="ECO:0000313" key="1">
    <source>
        <dbReference type="EMBL" id="QDV84233.1"/>
    </source>
</evidence>
<protein>
    <recommendedName>
        <fullName evidence="3">Heavy-metal-associated domain protein</fullName>
    </recommendedName>
</protein>
<dbReference type="RefSeq" id="WP_145212213.1">
    <property type="nucleotide sequence ID" value="NZ_CP036432.1"/>
</dbReference>
<dbReference type="Gene3D" id="3.30.70.100">
    <property type="match status" value="1"/>
</dbReference>
<dbReference type="InterPro" id="IPR006121">
    <property type="entry name" value="HMA_dom"/>
</dbReference>
<organism evidence="1 2">
    <name type="scientific">Stieleria magnilauensis</name>
    <dbReference type="NCBI Taxonomy" id="2527963"/>
    <lineage>
        <taxon>Bacteria</taxon>
        <taxon>Pseudomonadati</taxon>
        <taxon>Planctomycetota</taxon>
        <taxon>Planctomycetia</taxon>
        <taxon>Pirellulales</taxon>
        <taxon>Pirellulaceae</taxon>
        <taxon>Stieleria</taxon>
    </lineage>
</organism>
<name>A0ABX5XQF2_9BACT</name>
<dbReference type="InterPro" id="IPR036163">
    <property type="entry name" value="HMA_dom_sf"/>
</dbReference>
<dbReference type="SUPFAM" id="SSF55008">
    <property type="entry name" value="HMA, heavy metal-associated domain"/>
    <property type="match status" value="1"/>
</dbReference>
<accession>A0ABX5XQF2</accession>
<sequence>MRSLAYGAAILAAAGIMYMISTLPTEPAAEAVPSSATPADAVAIAPDAEVTTASLTMTVPEMHCPFACYPSVKKNLEKRSDVVAVELAPQKEEGIIDNPQVIVTYKDGFDAEQAIAQLEAAGFTGSTVATN</sequence>
<dbReference type="EMBL" id="CP036432">
    <property type="protein sequence ID" value="QDV84233.1"/>
    <property type="molecule type" value="Genomic_DNA"/>
</dbReference>
<reference evidence="1 2" key="1">
    <citation type="submission" date="2019-02" db="EMBL/GenBank/DDBJ databases">
        <title>Deep-cultivation of Planctomycetes and their phenomic and genomic characterization uncovers novel biology.</title>
        <authorList>
            <person name="Wiegand S."/>
            <person name="Jogler M."/>
            <person name="Boedeker C."/>
            <person name="Pinto D."/>
            <person name="Vollmers J."/>
            <person name="Rivas-Marin E."/>
            <person name="Kohn T."/>
            <person name="Peeters S.H."/>
            <person name="Heuer A."/>
            <person name="Rast P."/>
            <person name="Oberbeckmann S."/>
            <person name="Bunk B."/>
            <person name="Jeske O."/>
            <person name="Meyerdierks A."/>
            <person name="Storesund J.E."/>
            <person name="Kallscheuer N."/>
            <person name="Luecker S."/>
            <person name="Lage O.M."/>
            <person name="Pohl T."/>
            <person name="Merkel B.J."/>
            <person name="Hornburger P."/>
            <person name="Mueller R.-W."/>
            <person name="Bruemmer F."/>
            <person name="Labrenz M."/>
            <person name="Spormann A.M."/>
            <person name="Op den Camp H."/>
            <person name="Overmann J."/>
            <person name="Amann R."/>
            <person name="Jetten M.S.M."/>
            <person name="Mascher T."/>
            <person name="Medema M.H."/>
            <person name="Devos D.P."/>
            <person name="Kaster A.-K."/>
            <person name="Ovreas L."/>
            <person name="Rohde M."/>
            <person name="Galperin M.Y."/>
            <person name="Jogler C."/>
        </authorList>
    </citation>
    <scope>NUCLEOTIDE SEQUENCE [LARGE SCALE GENOMIC DNA]</scope>
    <source>
        <strain evidence="1 2">TBK1r</strain>
    </source>
</reference>